<feature type="transmembrane region" description="Helical" evidence="1">
    <location>
        <begin position="12"/>
        <end position="33"/>
    </location>
</feature>
<dbReference type="KEGG" id="bpor:BPO_0671"/>
<sequence length="71" mass="7991">MKNRKNRSKYIAIVALFLAGATLVYISPTIFGFGEEKLETREIRGSVAAIIACLLTSIAMFLEYFKKDQTK</sequence>
<keyword evidence="1" id="KW-1133">Transmembrane helix</keyword>
<gene>
    <name evidence="2" type="ORF">BPO_0671</name>
</gene>
<accession>A0AAU0EYK0</accession>
<keyword evidence="3" id="KW-1185">Reference proteome</keyword>
<protein>
    <submittedName>
        <fullName evidence="2">Uncharacterized protein</fullName>
    </submittedName>
</protein>
<proteinExistence type="predicted"/>
<dbReference type="RefSeq" id="WP_327984961.1">
    <property type="nucleotide sequence ID" value="NZ_CP136426.1"/>
</dbReference>
<keyword evidence="1" id="KW-0472">Membrane</keyword>
<keyword evidence="1" id="KW-0812">Transmembrane</keyword>
<dbReference type="EMBL" id="CP136426">
    <property type="protein sequence ID" value="WOC51318.1"/>
    <property type="molecule type" value="Genomic_DNA"/>
</dbReference>
<feature type="transmembrane region" description="Helical" evidence="1">
    <location>
        <begin position="45"/>
        <end position="65"/>
    </location>
</feature>
<evidence type="ECO:0000313" key="3">
    <source>
        <dbReference type="Proteomes" id="UP001432059"/>
    </source>
</evidence>
<reference evidence="2" key="1">
    <citation type="submission" date="2023-10" db="EMBL/GenBank/DDBJ databases">
        <title>Characterization and whole genome sequencing of a novel strain of Bergeyella porcorum QD2021 isolated from pig.</title>
        <authorList>
            <person name="Liu G."/>
            <person name="Chen C."/>
            <person name="Han X."/>
        </authorList>
    </citation>
    <scope>NUCLEOTIDE SEQUENCE</scope>
    <source>
        <strain evidence="2">QD2021</strain>
    </source>
</reference>
<dbReference type="AlphaFoldDB" id="A0AAU0EYK0"/>
<dbReference type="Proteomes" id="UP001432059">
    <property type="component" value="Chromosome"/>
</dbReference>
<evidence type="ECO:0000313" key="2">
    <source>
        <dbReference type="EMBL" id="WOC51318.1"/>
    </source>
</evidence>
<evidence type="ECO:0000256" key="1">
    <source>
        <dbReference type="SAM" id="Phobius"/>
    </source>
</evidence>
<organism evidence="2 3">
    <name type="scientific">Bergeyella porcorum</name>
    <dbReference type="NCBI Taxonomy" id="1735111"/>
    <lineage>
        <taxon>Bacteria</taxon>
        <taxon>Pseudomonadati</taxon>
        <taxon>Bacteroidota</taxon>
        <taxon>Flavobacteriia</taxon>
        <taxon>Flavobacteriales</taxon>
        <taxon>Weeksellaceae</taxon>
        <taxon>Bergeyella</taxon>
    </lineage>
</organism>
<name>A0AAU0EYK0_9FLAO</name>